<dbReference type="Proteomes" id="UP000006589">
    <property type="component" value="Chromosome"/>
</dbReference>
<comment type="cofactor">
    <cofactor evidence="1">
        <name>Mg(2+)</name>
        <dbReference type="ChEBI" id="CHEBI:18420"/>
    </cofactor>
</comment>
<accession>B1LXS6</accession>
<protein>
    <submittedName>
        <fullName evidence="5">NUDIX hydrolase</fullName>
    </submittedName>
</protein>
<dbReference type="PROSITE" id="PS51462">
    <property type="entry name" value="NUDIX"/>
    <property type="match status" value="1"/>
</dbReference>
<dbReference type="InterPro" id="IPR015797">
    <property type="entry name" value="NUDIX_hydrolase-like_dom_sf"/>
</dbReference>
<keyword evidence="2 5" id="KW-0378">Hydrolase</keyword>
<evidence type="ECO:0000313" key="6">
    <source>
        <dbReference type="Proteomes" id="UP000006589"/>
    </source>
</evidence>
<dbReference type="PROSITE" id="PS00893">
    <property type="entry name" value="NUDIX_BOX"/>
    <property type="match status" value="1"/>
</dbReference>
<keyword evidence="3" id="KW-0460">Magnesium</keyword>
<dbReference type="PANTHER" id="PTHR43046">
    <property type="entry name" value="GDP-MANNOSE MANNOSYL HYDROLASE"/>
    <property type="match status" value="1"/>
</dbReference>
<evidence type="ECO:0000313" key="5">
    <source>
        <dbReference type="EMBL" id="ACB24283.1"/>
    </source>
</evidence>
<dbReference type="InterPro" id="IPR000086">
    <property type="entry name" value="NUDIX_hydrolase_dom"/>
</dbReference>
<dbReference type="STRING" id="426355.Mrad2831_2288"/>
<dbReference type="Pfam" id="PF04250">
    <property type="entry name" value="DUF429"/>
    <property type="match status" value="1"/>
</dbReference>
<dbReference type="SUPFAM" id="SSF55811">
    <property type="entry name" value="Nudix"/>
    <property type="match status" value="1"/>
</dbReference>
<dbReference type="CDD" id="cd04685">
    <property type="entry name" value="NUDIX_Hydrolase"/>
    <property type="match status" value="1"/>
</dbReference>
<dbReference type="OrthoDB" id="9761969at2"/>
<dbReference type="InterPro" id="IPR007362">
    <property type="entry name" value="DUF429"/>
</dbReference>
<dbReference type="InterPro" id="IPR020084">
    <property type="entry name" value="NUDIX_hydrolase_CS"/>
</dbReference>
<feature type="domain" description="Nudix hydrolase" evidence="4">
    <location>
        <begin position="293"/>
        <end position="441"/>
    </location>
</feature>
<evidence type="ECO:0000259" key="4">
    <source>
        <dbReference type="PROSITE" id="PS51462"/>
    </source>
</evidence>
<evidence type="ECO:0000256" key="2">
    <source>
        <dbReference type="ARBA" id="ARBA00022801"/>
    </source>
</evidence>
<dbReference type="Pfam" id="PF00293">
    <property type="entry name" value="NUDIX"/>
    <property type="match status" value="1"/>
</dbReference>
<dbReference type="eggNOG" id="COG4923">
    <property type="taxonomic scope" value="Bacteria"/>
</dbReference>
<proteinExistence type="predicted"/>
<dbReference type="Gene3D" id="3.90.79.10">
    <property type="entry name" value="Nucleoside Triphosphate Pyrophosphohydrolase"/>
    <property type="match status" value="1"/>
</dbReference>
<sequence length="456" mass="49080">MARWIAGLDGCRGAWAGALLDLDDPDRHRCALFPNVAALLDAPERPGIVGIDVPIGLPDRITGGGRAADRAARARLGPARASVFPMPPRSAVYAPDYAAAKAASRAASDPPFAPSIQGYNIFPYVRAVDTLLRERPEARARVHEVHPEVAFHALNGGRPLGLPKKGRRAREGLDLRRALLAAAGLPGALIASRAKGVPEDDHLDALAALVVARDMSLGRAEPLPDPPERDAFGLPAVIWAPRRARLPEPVPRTAARRAIGPNVLFCTRACARPVSVPWACSSSGCMSAANPLPVRHIARAIVLDPRDRILLIAYTSVHAIGPDGAPLRFWFMPGGGLEPGEDHVTACRRELAEEIGRGDAVIGPQVAACDGPFHLFRQARDARERYFLVRLPDDRVDTSRLAETEDNPLIGTRWWPIDELRASGEHVEPAGLADLASDLARGTIPAQPRVLAWREL</sequence>
<name>B1LXS6_METRJ</name>
<dbReference type="EMBL" id="CP001001">
    <property type="protein sequence ID" value="ACB24283.1"/>
    <property type="molecule type" value="Genomic_DNA"/>
</dbReference>
<dbReference type="PANTHER" id="PTHR43046:SF12">
    <property type="entry name" value="GDP-MANNOSE MANNOSYL HYDROLASE"/>
    <property type="match status" value="1"/>
</dbReference>
<dbReference type="eggNOG" id="COG1051">
    <property type="taxonomic scope" value="Bacteria"/>
</dbReference>
<organism evidence="5 6">
    <name type="scientific">Methylobacterium radiotolerans (strain ATCC 27329 / DSM 1819 / JCM 2831 / NBRC 15690 / NCIMB 10815 / 0-1)</name>
    <dbReference type="NCBI Taxonomy" id="426355"/>
    <lineage>
        <taxon>Bacteria</taxon>
        <taxon>Pseudomonadati</taxon>
        <taxon>Pseudomonadota</taxon>
        <taxon>Alphaproteobacteria</taxon>
        <taxon>Hyphomicrobiales</taxon>
        <taxon>Methylobacteriaceae</taxon>
        <taxon>Methylobacterium</taxon>
    </lineage>
</organism>
<dbReference type="AlphaFoldDB" id="B1LXS6"/>
<gene>
    <name evidence="5" type="ordered locus">Mrad2831_2288</name>
</gene>
<evidence type="ECO:0000256" key="1">
    <source>
        <dbReference type="ARBA" id="ARBA00001946"/>
    </source>
</evidence>
<evidence type="ECO:0000256" key="3">
    <source>
        <dbReference type="ARBA" id="ARBA00022842"/>
    </source>
</evidence>
<reference evidence="5 6" key="1">
    <citation type="submission" date="2008-03" db="EMBL/GenBank/DDBJ databases">
        <title>Complete sequence of chromosome of Methylobacterium radiotolerans JCM 2831.</title>
        <authorList>
            <consortium name="US DOE Joint Genome Institute"/>
            <person name="Copeland A."/>
            <person name="Lucas S."/>
            <person name="Lapidus A."/>
            <person name="Glavina del Rio T."/>
            <person name="Dalin E."/>
            <person name="Tice H."/>
            <person name="Bruce D."/>
            <person name="Goodwin L."/>
            <person name="Pitluck S."/>
            <person name="Kiss H."/>
            <person name="Brettin T."/>
            <person name="Detter J.C."/>
            <person name="Han C."/>
            <person name="Kuske C.R."/>
            <person name="Schmutz J."/>
            <person name="Larimer F."/>
            <person name="Land M."/>
            <person name="Hauser L."/>
            <person name="Kyrpides N."/>
            <person name="Mikhailova N."/>
            <person name="Marx C.J."/>
            <person name="Richardson P."/>
        </authorList>
    </citation>
    <scope>NUCLEOTIDE SEQUENCE [LARGE SCALE GENOMIC DNA]</scope>
    <source>
        <strain evidence="6">ATCC 27329 / DSM 1819 / JCM 2831 / NBRC 15690 / NCIMB 10815 / 0-1</strain>
    </source>
</reference>
<dbReference type="HOGENOM" id="CLU_620828_0_0_5"/>
<dbReference type="GO" id="GO:0016787">
    <property type="term" value="F:hydrolase activity"/>
    <property type="evidence" value="ECO:0007669"/>
    <property type="project" value="UniProtKB-KW"/>
</dbReference>
<dbReference type="KEGG" id="mrd:Mrad2831_2288"/>